<organism evidence="1 2">
    <name type="scientific">Rhizobium tropici</name>
    <dbReference type="NCBI Taxonomy" id="398"/>
    <lineage>
        <taxon>Bacteria</taxon>
        <taxon>Pseudomonadati</taxon>
        <taxon>Pseudomonadota</taxon>
        <taxon>Alphaproteobacteria</taxon>
        <taxon>Hyphomicrobiales</taxon>
        <taxon>Rhizobiaceae</taxon>
        <taxon>Rhizobium/Agrobacterium group</taxon>
        <taxon>Rhizobium</taxon>
    </lineage>
</organism>
<dbReference type="EMBL" id="VNIP01000001">
    <property type="protein sequence ID" value="KAA1185812.1"/>
    <property type="molecule type" value="Genomic_DNA"/>
</dbReference>
<dbReference type="Proteomes" id="UP000323608">
    <property type="component" value="Unassembled WGS sequence"/>
</dbReference>
<dbReference type="AlphaFoldDB" id="A0A5B0WG47"/>
<evidence type="ECO:0000313" key="1">
    <source>
        <dbReference type="EMBL" id="KAA1185812.1"/>
    </source>
</evidence>
<sequence>MEHDAKKCERFSDDIMLYSSGSGADSDFRPNRPKIIRSGGPILIKWGRGHSNGHGLVRTSLEF</sequence>
<accession>A0A5B0WG47</accession>
<gene>
    <name evidence="1" type="ORF">FP026_02030</name>
</gene>
<reference evidence="1 2" key="1">
    <citation type="submission" date="2019-07" db="EMBL/GenBank/DDBJ databases">
        <title>The Draft Genome Sequence of Rhizobium tropici SARCC-755 Associated with Superior Nodulation on Pigeonpea (Cajanus cajan (L.) Millsp.).</title>
        <authorList>
            <person name="Bopape F.L."/>
            <person name="Hassen A.I."/>
            <person name="Swanevelder Z.H."/>
            <person name="Gwata E.T."/>
        </authorList>
    </citation>
    <scope>NUCLEOTIDE SEQUENCE [LARGE SCALE GENOMIC DNA]</scope>
    <source>
        <strain evidence="1 2">SARCC-755</strain>
    </source>
</reference>
<name>A0A5B0WG47_RHITR</name>
<evidence type="ECO:0000313" key="2">
    <source>
        <dbReference type="Proteomes" id="UP000323608"/>
    </source>
</evidence>
<protein>
    <submittedName>
        <fullName evidence="1">Uncharacterized protein</fullName>
    </submittedName>
</protein>
<proteinExistence type="predicted"/>
<comment type="caution">
    <text evidence="1">The sequence shown here is derived from an EMBL/GenBank/DDBJ whole genome shotgun (WGS) entry which is preliminary data.</text>
</comment>
<dbReference type="OrthoDB" id="8101294at2"/>